<keyword evidence="2 4" id="KW-0863">Zinc-finger</keyword>
<dbReference type="EMBL" id="JAJAGQ010000009">
    <property type="protein sequence ID" value="KAJ8553893.1"/>
    <property type="molecule type" value="Genomic_DNA"/>
</dbReference>
<keyword evidence="7" id="KW-1185">Reference proteome</keyword>
<feature type="domain" description="RING-type" evidence="5">
    <location>
        <begin position="291"/>
        <end position="326"/>
    </location>
</feature>
<keyword evidence="3" id="KW-0862">Zinc</keyword>
<dbReference type="FunFam" id="3.30.40.10:FF:000239">
    <property type="entry name" value="probable BOI-related E3 ubiquitin-protein ligase 2"/>
    <property type="match status" value="1"/>
</dbReference>
<keyword evidence="1" id="KW-0479">Metal-binding</keyword>
<dbReference type="OrthoDB" id="1711136at2759"/>
<proteinExistence type="predicted"/>
<dbReference type="GO" id="GO:0004842">
    <property type="term" value="F:ubiquitin-protein transferase activity"/>
    <property type="evidence" value="ECO:0007669"/>
    <property type="project" value="TreeGrafter"/>
</dbReference>
<organism evidence="6 7">
    <name type="scientific">Anisodus acutangulus</name>
    <dbReference type="NCBI Taxonomy" id="402998"/>
    <lineage>
        <taxon>Eukaryota</taxon>
        <taxon>Viridiplantae</taxon>
        <taxon>Streptophyta</taxon>
        <taxon>Embryophyta</taxon>
        <taxon>Tracheophyta</taxon>
        <taxon>Spermatophyta</taxon>
        <taxon>Magnoliopsida</taxon>
        <taxon>eudicotyledons</taxon>
        <taxon>Gunneridae</taxon>
        <taxon>Pentapetalae</taxon>
        <taxon>asterids</taxon>
        <taxon>lamiids</taxon>
        <taxon>Solanales</taxon>
        <taxon>Solanaceae</taxon>
        <taxon>Solanoideae</taxon>
        <taxon>Hyoscyameae</taxon>
        <taxon>Anisodus</taxon>
    </lineage>
</organism>
<gene>
    <name evidence="6" type="ORF">K7X08_024571</name>
</gene>
<dbReference type="InterPro" id="IPR001841">
    <property type="entry name" value="Znf_RING"/>
</dbReference>
<dbReference type="CDD" id="cd16649">
    <property type="entry name" value="mRING-HC-C3HC5_CGRF1-like"/>
    <property type="match status" value="1"/>
</dbReference>
<name>A0A9Q1M932_9SOLA</name>
<dbReference type="Pfam" id="PF13920">
    <property type="entry name" value="zf-C3HC4_3"/>
    <property type="match status" value="1"/>
</dbReference>
<evidence type="ECO:0000256" key="1">
    <source>
        <dbReference type="ARBA" id="ARBA00022723"/>
    </source>
</evidence>
<dbReference type="InterPro" id="IPR013083">
    <property type="entry name" value="Znf_RING/FYVE/PHD"/>
</dbReference>
<dbReference type="Proteomes" id="UP001152561">
    <property type="component" value="Unassembled WGS sequence"/>
</dbReference>
<evidence type="ECO:0000313" key="6">
    <source>
        <dbReference type="EMBL" id="KAJ8553893.1"/>
    </source>
</evidence>
<dbReference type="PANTHER" id="PTHR42647">
    <property type="entry name" value="SBP (S-RIBONUCLEASE BINDING PROTEIN) FAMILY PROTEIN"/>
    <property type="match status" value="1"/>
</dbReference>
<dbReference type="Gene3D" id="3.30.40.10">
    <property type="entry name" value="Zinc/RING finger domain, C3HC4 (zinc finger)"/>
    <property type="match status" value="1"/>
</dbReference>
<dbReference type="AlphaFoldDB" id="A0A9Q1M932"/>
<comment type="caution">
    <text evidence="6">The sequence shown here is derived from an EMBL/GenBank/DDBJ whole genome shotgun (WGS) entry which is preliminary data.</text>
</comment>
<evidence type="ECO:0000256" key="3">
    <source>
        <dbReference type="ARBA" id="ARBA00022833"/>
    </source>
</evidence>
<dbReference type="PANTHER" id="PTHR42647:SF50">
    <property type="entry name" value="BOI-RELATED E3 UBIQUITIN-PROTEIN LIGASE 1-LIKE ISOFORM X1"/>
    <property type="match status" value="1"/>
</dbReference>
<sequence length="338" mass="38049">MFAGSIDPFLFPFVEPLLGAGYEKRNMLGVSSNGNTLFPASLEGQLFGDVTVGCSGYPISDTVNEHPSAALHPTKRVREVEPNYSQQKLQISLNNNFGQNEVDQAGSILNPITVSTGLRLSYEEKERNSSVTAAPENMKPVVPALLPIDSGFNYEIDRQREEFDHCMKVQEDNMMKGMRELIYRQTVSLLNPLQKEANKRLYEKDLEIDNLNRKNRELWERIKQITVEAQSWHYRAKYKESVVNALKSNIQQAMAHGSMQVKEGCGDSAVNDAASSTNQDQVPQIQQQLKCRACKRKEASVLLFPCRHLCLCKECEGFIDSCPICQVMKTASVQVYMS</sequence>
<evidence type="ECO:0000256" key="2">
    <source>
        <dbReference type="ARBA" id="ARBA00022771"/>
    </source>
</evidence>
<evidence type="ECO:0000313" key="7">
    <source>
        <dbReference type="Proteomes" id="UP001152561"/>
    </source>
</evidence>
<dbReference type="GO" id="GO:0008270">
    <property type="term" value="F:zinc ion binding"/>
    <property type="evidence" value="ECO:0007669"/>
    <property type="project" value="UniProtKB-KW"/>
</dbReference>
<dbReference type="PROSITE" id="PS50089">
    <property type="entry name" value="ZF_RING_2"/>
    <property type="match status" value="1"/>
</dbReference>
<protein>
    <recommendedName>
        <fullName evidence="5">RING-type domain-containing protein</fullName>
    </recommendedName>
</protein>
<evidence type="ECO:0000259" key="5">
    <source>
        <dbReference type="PROSITE" id="PS50089"/>
    </source>
</evidence>
<evidence type="ECO:0000256" key="4">
    <source>
        <dbReference type="PROSITE-ProRule" id="PRU00175"/>
    </source>
</evidence>
<accession>A0A9Q1M932</accession>
<reference evidence="7" key="1">
    <citation type="journal article" date="2023" name="Proc. Natl. Acad. Sci. U.S.A.">
        <title>Genomic and structural basis for evolution of tropane alkaloid biosynthesis.</title>
        <authorList>
            <person name="Wanga Y.-J."/>
            <person name="Taina T."/>
            <person name="Yua J.-Y."/>
            <person name="Lia J."/>
            <person name="Xua B."/>
            <person name="Chenc J."/>
            <person name="D'Auriad J.C."/>
            <person name="Huanga J.-P."/>
            <person name="Huanga S.-X."/>
        </authorList>
    </citation>
    <scope>NUCLEOTIDE SEQUENCE [LARGE SCALE GENOMIC DNA]</scope>
    <source>
        <strain evidence="7">cv. KIB-2019</strain>
    </source>
</reference>